<name>A0A319ERA2_ASPSB</name>
<gene>
    <name evidence="7" type="ORF">BO78DRAFT_415735</name>
</gene>
<dbReference type="Gene3D" id="1.10.1040.10">
    <property type="entry name" value="N-(1-d-carboxylethyl)-l-norvaline Dehydrogenase, domain 2"/>
    <property type="match status" value="1"/>
</dbReference>
<dbReference type="AlphaFoldDB" id="A0A319ERA2"/>
<reference evidence="7 8" key="1">
    <citation type="submission" date="2018-02" db="EMBL/GenBank/DDBJ databases">
        <title>The genomes of Aspergillus section Nigri reveals drivers in fungal speciation.</title>
        <authorList>
            <consortium name="DOE Joint Genome Institute"/>
            <person name="Vesth T.C."/>
            <person name="Nybo J."/>
            <person name="Theobald S."/>
            <person name="Brandl J."/>
            <person name="Frisvad J.C."/>
            <person name="Nielsen K.F."/>
            <person name="Lyhne E.K."/>
            <person name="Kogle M.E."/>
            <person name="Kuo A."/>
            <person name="Riley R."/>
            <person name="Clum A."/>
            <person name="Nolan M."/>
            <person name="Lipzen A."/>
            <person name="Salamov A."/>
            <person name="Henrissat B."/>
            <person name="Wiebenga A."/>
            <person name="De vries R.P."/>
            <person name="Grigoriev I.V."/>
            <person name="Mortensen U.H."/>
            <person name="Andersen M.R."/>
            <person name="Baker S.E."/>
        </authorList>
    </citation>
    <scope>NUCLEOTIDE SEQUENCE [LARGE SCALE GENOMIC DNA]</scope>
    <source>
        <strain evidence="7 8">CBS 121057</strain>
    </source>
</reference>
<dbReference type="SUPFAM" id="SSF48179">
    <property type="entry name" value="6-phosphogluconate dehydrogenase C-terminal domain-like"/>
    <property type="match status" value="1"/>
</dbReference>
<evidence type="ECO:0000313" key="7">
    <source>
        <dbReference type="EMBL" id="PYI09458.1"/>
    </source>
</evidence>
<dbReference type="FunFam" id="1.10.1040.10:FF:000017">
    <property type="entry name" value="2-dehydropantoate 2-reductase"/>
    <property type="match status" value="1"/>
</dbReference>
<dbReference type="EC" id="1.1.1.169" evidence="4"/>
<dbReference type="PANTHER" id="PTHR21708">
    <property type="entry name" value="PROBABLE 2-DEHYDROPANTOATE 2-REDUCTASE"/>
    <property type="match status" value="1"/>
</dbReference>
<feature type="domain" description="Ketopantoate reductase N-terminal" evidence="5">
    <location>
        <begin position="5"/>
        <end position="164"/>
    </location>
</feature>
<dbReference type="InterPro" id="IPR013752">
    <property type="entry name" value="KPA_reductase"/>
</dbReference>
<dbReference type="Proteomes" id="UP000248423">
    <property type="component" value="Unassembled WGS sequence"/>
</dbReference>
<comment type="catalytic activity">
    <reaction evidence="4">
        <text>(R)-pantoate + NADP(+) = 2-dehydropantoate + NADPH + H(+)</text>
        <dbReference type="Rhea" id="RHEA:16233"/>
        <dbReference type="ChEBI" id="CHEBI:11561"/>
        <dbReference type="ChEBI" id="CHEBI:15378"/>
        <dbReference type="ChEBI" id="CHEBI:15980"/>
        <dbReference type="ChEBI" id="CHEBI:57783"/>
        <dbReference type="ChEBI" id="CHEBI:58349"/>
        <dbReference type="EC" id="1.1.1.169"/>
    </reaction>
</comment>
<dbReference type="GO" id="GO:0005737">
    <property type="term" value="C:cytoplasm"/>
    <property type="evidence" value="ECO:0007669"/>
    <property type="project" value="TreeGrafter"/>
</dbReference>
<dbReference type="InterPro" id="IPR008927">
    <property type="entry name" value="6-PGluconate_DH-like_C_sf"/>
</dbReference>
<feature type="domain" description="Ketopantoate reductase C-terminal" evidence="6">
    <location>
        <begin position="195"/>
        <end position="321"/>
    </location>
</feature>
<dbReference type="GO" id="GO:0015940">
    <property type="term" value="P:pantothenate biosynthetic process"/>
    <property type="evidence" value="ECO:0007669"/>
    <property type="project" value="InterPro"/>
</dbReference>
<accession>A0A319ERA2</accession>
<evidence type="ECO:0000256" key="3">
    <source>
        <dbReference type="ARBA" id="ARBA00023002"/>
    </source>
</evidence>
<dbReference type="PANTHER" id="PTHR21708:SF30">
    <property type="entry name" value="2-DEHYDROPANTOATE 2-REDUCTASE-RELATED"/>
    <property type="match status" value="1"/>
</dbReference>
<keyword evidence="2 4" id="KW-0521">NADP</keyword>
<dbReference type="InterPro" id="IPR036291">
    <property type="entry name" value="NAD(P)-bd_dom_sf"/>
</dbReference>
<evidence type="ECO:0000256" key="2">
    <source>
        <dbReference type="ARBA" id="ARBA00022857"/>
    </source>
</evidence>
<comment type="similarity">
    <text evidence="1 4">Belongs to the ketopantoate reductase family.</text>
</comment>
<dbReference type="InterPro" id="IPR013328">
    <property type="entry name" value="6PGD_dom2"/>
</dbReference>
<evidence type="ECO:0000259" key="6">
    <source>
        <dbReference type="Pfam" id="PF08546"/>
    </source>
</evidence>
<evidence type="ECO:0000256" key="4">
    <source>
        <dbReference type="RuleBase" id="RU362068"/>
    </source>
</evidence>
<dbReference type="Pfam" id="PF02558">
    <property type="entry name" value="ApbA"/>
    <property type="match status" value="1"/>
</dbReference>
<dbReference type="InterPro" id="IPR003710">
    <property type="entry name" value="ApbA"/>
</dbReference>
<comment type="function">
    <text evidence="4">Catalyzes the NADPH-dependent reduction of ketopantoate into pantoic acid.</text>
</comment>
<protein>
    <recommendedName>
        <fullName evidence="4">2-dehydropantoate 2-reductase</fullName>
        <ecNumber evidence="4">1.1.1.169</ecNumber>
    </recommendedName>
    <alternativeName>
        <fullName evidence="4">Ketopantoate reductase</fullName>
    </alternativeName>
</protein>
<dbReference type="EMBL" id="KZ826327">
    <property type="protein sequence ID" value="PYI09458.1"/>
    <property type="molecule type" value="Genomic_DNA"/>
</dbReference>
<evidence type="ECO:0000256" key="1">
    <source>
        <dbReference type="ARBA" id="ARBA00007870"/>
    </source>
</evidence>
<dbReference type="InterPro" id="IPR051402">
    <property type="entry name" value="KPR-Related"/>
</dbReference>
<keyword evidence="3 4" id="KW-0560">Oxidoreductase</keyword>
<proteinExistence type="inferred from homology"/>
<dbReference type="Pfam" id="PF08546">
    <property type="entry name" value="ApbA_C"/>
    <property type="match status" value="1"/>
</dbReference>
<dbReference type="Gene3D" id="3.40.50.720">
    <property type="entry name" value="NAD(P)-binding Rossmann-like Domain"/>
    <property type="match status" value="1"/>
</dbReference>
<evidence type="ECO:0000313" key="8">
    <source>
        <dbReference type="Proteomes" id="UP000248423"/>
    </source>
</evidence>
<dbReference type="NCBIfam" id="TIGR00745">
    <property type="entry name" value="apbA_panE"/>
    <property type="match status" value="1"/>
</dbReference>
<dbReference type="SUPFAM" id="SSF51735">
    <property type="entry name" value="NAD(P)-binding Rossmann-fold domains"/>
    <property type="match status" value="1"/>
</dbReference>
<dbReference type="STRING" id="1448318.A0A319ERA2"/>
<organism evidence="7 8">
    <name type="scientific">Aspergillus sclerotiicarbonarius (strain CBS 121057 / IBT 28362)</name>
    <dbReference type="NCBI Taxonomy" id="1448318"/>
    <lineage>
        <taxon>Eukaryota</taxon>
        <taxon>Fungi</taxon>
        <taxon>Dikarya</taxon>
        <taxon>Ascomycota</taxon>
        <taxon>Pezizomycotina</taxon>
        <taxon>Eurotiomycetes</taxon>
        <taxon>Eurotiomycetidae</taxon>
        <taxon>Eurotiales</taxon>
        <taxon>Aspergillaceae</taxon>
        <taxon>Aspergillus</taxon>
        <taxon>Aspergillus subgen. Circumdati</taxon>
    </lineage>
</organism>
<keyword evidence="8" id="KW-1185">Reference proteome</keyword>
<sequence>MPPKILILGGGNIGAITTYLLSHSIPASSIVVICRSNYPTISQSGMTLNSTIWGSNLHIHPTAVQSIPEAADHHPKPDGYDYVCITTKALTASQTSAAQLLKPLISPHTTIVLMQNGIGIEEPYRQTFPDNPIISAVLYTPCTQTQPGVYSHTLLTTMHLGTYPSTAPPAHQTSTRDFVSMLNKGGASATHEPEIQFARWKKLLINGSENAICALTRVRDVEFLRCVEGAEGFMRDVMGELASVARGLGFGGVDDGVVEEQLAVVTGREFPGVEPSMLADVWMGRDLETECILGNVVRLARGVGVEVPRVEALYFLLKGLEGGVRMRRGEGGR</sequence>
<evidence type="ECO:0000259" key="5">
    <source>
        <dbReference type="Pfam" id="PF02558"/>
    </source>
</evidence>
<dbReference type="InterPro" id="IPR013332">
    <property type="entry name" value="KPR_N"/>
</dbReference>
<dbReference type="VEuPathDB" id="FungiDB:BO78DRAFT_415735"/>
<dbReference type="OrthoDB" id="2147163at2759"/>
<dbReference type="GO" id="GO:0008677">
    <property type="term" value="F:2-dehydropantoate 2-reductase activity"/>
    <property type="evidence" value="ECO:0007669"/>
    <property type="project" value="UniProtKB-EC"/>
</dbReference>